<sequence length="92" mass="10770">MVIYNNPEVATSIKQTTSTITNSTYQLVTSRKRKSKQIGNKENIIEEFQTLMKEQTIAIIEAIDRQHVNAIEIQQKHHEEQIDIFKQFLLKL</sequence>
<gene>
    <name evidence="1" type="ORF">F8M41_011869</name>
</gene>
<protein>
    <submittedName>
        <fullName evidence="1">Uncharacterized protein</fullName>
    </submittedName>
</protein>
<evidence type="ECO:0000313" key="1">
    <source>
        <dbReference type="EMBL" id="KAF0382622.1"/>
    </source>
</evidence>
<dbReference type="EMBL" id="WTPW01002419">
    <property type="protein sequence ID" value="KAF0382622.1"/>
    <property type="molecule type" value="Genomic_DNA"/>
</dbReference>
<reference evidence="1 2" key="1">
    <citation type="journal article" date="2019" name="Environ. Microbiol.">
        <title>At the nexus of three kingdoms: the genome of the mycorrhizal fungus Gigaspora margarita provides insights into plant, endobacterial and fungal interactions.</title>
        <authorList>
            <person name="Venice F."/>
            <person name="Ghignone S."/>
            <person name="Salvioli di Fossalunga A."/>
            <person name="Amselem J."/>
            <person name="Novero M."/>
            <person name="Xianan X."/>
            <person name="Sedzielewska Toro K."/>
            <person name="Morin E."/>
            <person name="Lipzen A."/>
            <person name="Grigoriev I.V."/>
            <person name="Henrissat B."/>
            <person name="Martin F.M."/>
            <person name="Bonfante P."/>
        </authorList>
    </citation>
    <scope>NUCLEOTIDE SEQUENCE [LARGE SCALE GENOMIC DNA]</scope>
    <source>
        <strain evidence="1 2">BEG34</strain>
    </source>
</reference>
<keyword evidence="2" id="KW-1185">Reference proteome</keyword>
<name>A0A8H3X0J5_GIGMA</name>
<dbReference type="Proteomes" id="UP000439903">
    <property type="component" value="Unassembled WGS sequence"/>
</dbReference>
<dbReference type="AlphaFoldDB" id="A0A8H3X0J5"/>
<organism evidence="1 2">
    <name type="scientific">Gigaspora margarita</name>
    <dbReference type="NCBI Taxonomy" id="4874"/>
    <lineage>
        <taxon>Eukaryota</taxon>
        <taxon>Fungi</taxon>
        <taxon>Fungi incertae sedis</taxon>
        <taxon>Mucoromycota</taxon>
        <taxon>Glomeromycotina</taxon>
        <taxon>Glomeromycetes</taxon>
        <taxon>Diversisporales</taxon>
        <taxon>Gigasporaceae</taxon>
        <taxon>Gigaspora</taxon>
    </lineage>
</organism>
<accession>A0A8H3X0J5</accession>
<proteinExistence type="predicted"/>
<dbReference type="OrthoDB" id="2348931at2759"/>
<evidence type="ECO:0000313" key="2">
    <source>
        <dbReference type="Proteomes" id="UP000439903"/>
    </source>
</evidence>
<comment type="caution">
    <text evidence="1">The sequence shown here is derived from an EMBL/GenBank/DDBJ whole genome shotgun (WGS) entry which is preliminary data.</text>
</comment>